<dbReference type="InterPro" id="IPR011545">
    <property type="entry name" value="DEAD/DEAH_box_helicase_dom"/>
</dbReference>
<evidence type="ECO:0000256" key="5">
    <source>
        <dbReference type="ARBA" id="ARBA00022741"/>
    </source>
</evidence>
<evidence type="ECO:0000259" key="11">
    <source>
        <dbReference type="PROSITE" id="PS51194"/>
    </source>
</evidence>
<dbReference type="NCBIfam" id="TIGR01587">
    <property type="entry name" value="cas3_core"/>
    <property type="match status" value="1"/>
</dbReference>
<dbReference type="Gene3D" id="1.10.3210.30">
    <property type="match status" value="1"/>
</dbReference>
<dbReference type="CDD" id="cd17930">
    <property type="entry name" value="DEXHc_cas3"/>
    <property type="match status" value="1"/>
</dbReference>
<evidence type="ECO:0000256" key="4">
    <source>
        <dbReference type="ARBA" id="ARBA00022723"/>
    </source>
</evidence>
<feature type="domain" description="Helicase ATP-binding" evidence="10">
    <location>
        <begin position="261"/>
        <end position="455"/>
    </location>
</feature>
<dbReference type="SMART" id="SM00487">
    <property type="entry name" value="DEXDc"/>
    <property type="match status" value="1"/>
</dbReference>
<dbReference type="STRING" id="1233.SAMN05216387_103226"/>
<evidence type="ECO:0000256" key="6">
    <source>
        <dbReference type="ARBA" id="ARBA00022801"/>
    </source>
</evidence>
<dbReference type="InterPro" id="IPR001650">
    <property type="entry name" value="Helicase_C-like"/>
</dbReference>
<comment type="similarity">
    <text evidence="1">In the N-terminal section; belongs to the CRISPR-associated nuclease Cas3-HD family.</text>
</comment>
<dbReference type="GO" id="GO:0046872">
    <property type="term" value="F:metal ion binding"/>
    <property type="evidence" value="ECO:0007669"/>
    <property type="project" value="UniProtKB-KW"/>
</dbReference>
<dbReference type="InterPro" id="IPR038257">
    <property type="entry name" value="CRISPR-assoc_Cas3_HD_sf"/>
</dbReference>
<dbReference type="PROSITE" id="PS51192">
    <property type="entry name" value="HELICASE_ATP_BIND_1"/>
    <property type="match status" value="1"/>
</dbReference>
<dbReference type="EMBL" id="FOBH01000003">
    <property type="protein sequence ID" value="SEK86092.1"/>
    <property type="molecule type" value="Genomic_DNA"/>
</dbReference>
<evidence type="ECO:0000313" key="13">
    <source>
        <dbReference type="EMBL" id="SEK86092.1"/>
    </source>
</evidence>
<dbReference type="Pfam" id="PF00270">
    <property type="entry name" value="DEAD"/>
    <property type="match status" value="1"/>
</dbReference>
<keyword evidence="3" id="KW-0540">Nuclease</keyword>
<dbReference type="GO" id="GO:0004519">
    <property type="term" value="F:endonuclease activity"/>
    <property type="evidence" value="ECO:0007669"/>
    <property type="project" value="UniProtKB-KW"/>
</dbReference>
<evidence type="ECO:0000259" key="12">
    <source>
        <dbReference type="PROSITE" id="PS51643"/>
    </source>
</evidence>
<keyword evidence="7 13" id="KW-0347">Helicase</keyword>
<keyword evidence="14" id="KW-1185">Reference proteome</keyword>
<evidence type="ECO:0000313" key="14">
    <source>
        <dbReference type="Proteomes" id="UP000198620"/>
    </source>
</evidence>
<keyword evidence="4" id="KW-0479">Metal-binding</keyword>
<dbReference type="SUPFAM" id="SSF52540">
    <property type="entry name" value="P-loop containing nucleoside triphosphate hydrolases"/>
    <property type="match status" value="1"/>
</dbReference>
<dbReference type="GO" id="GO:0003724">
    <property type="term" value="F:RNA helicase activity"/>
    <property type="evidence" value="ECO:0007669"/>
    <property type="project" value="TreeGrafter"/>
</dbReference>
<gene>
    <name evidence="13" type="ORF">SAMN05216387_103226</name>
</gene>
<dbReference type="InterPro" id="IPR027417">
    <property type="entry name" value="P-loop_NTPase"/>
</dbReference>
<dbReference type="GO" id="GO:0051607">
    <property type="term" value="P:defense response to virus"/>
    <property type="evidence" value="ECO:0007669"/>
    <property type="project" value="UniProtKB-KW"/>
</dbReference>
<evidence type="ECO:0000256" key="2">
    <source>
        <dbReference type="ARBA" id="ARBA00009046"/>
    </source>
</evidence>
<dbReference type="InterPro" id="IPR050547">
    <property type="entry name" value="DEAD_box_RNA_helicases"/>
</dbReference>
<dbReference type="PROSITE" id="PS51643">
    <property type="entry name" value="HD_CAS3"/>
    <property type="match status" value="1"/>
</dbReference>
<keyword evidence="5" id="KW-0547">Nucleotide-binding</keyword>
<evidence type="ECO:0000256" key="7">
    <source>
        <dbReference type="ARBA" id="ARBA00022806"/>
    </source>
</evidence>
<dbReference type="GO" id="GO:0003723">
    <property type="term" value="F:RNA binding"/>
    <property type="evidence" value="ECO:0007669"/>
    <property type="project" value="TreeGrafter"/>
</dbReference>
<dbReference type="AlphaFoldDB" id="A0A1H7KH40"/>
<dbReference type="Pfam" id="PF22590">
    <property type="entry name" value="Cas3-like_C_2"/>
    <property type="match status" value="1"/>
</dbReference>
<sequence length="874" mass="96363">MLGRQRLKLSDSFTPPPLPLDKCLAKSRKTDEGTVLPGRLVLSHCQIVGEVARAMMGRMPDWLRAELFPDGAELIAAAHDIGKVSPTFQKKIYSALSRQDVLVLALLKAHNAEAEKLWGGHGGVSQAAAEAQNIGKYIPEVLGQHHGFSPNLVAYQSASEVFGGEPWQAQRIELLAQLKQVLNADFPIVKDALQARVLAGLTTVSDWIGSGSLFEDPEGDWRTKIGQALDAAGFIQPQLKYGSSFFEVFGFEPKAAQTRLIEAASQPGVYVLEAPMGLGKTEAALYAAYQLLQKKRATGIYFALPTQLTSDKIHERVNAFLDRILEDGSPHKQALLIHGNAWLKQFEMGEEGNPGGAWFAQAKRGILAPFAVGTIDQALMAVMNVKHGFVRTFGLAGKVVILDEVHSYDSFTGTILDALVKALRQLRCTVIILSATLTQERRAKLLGRAPQKAAGPLSAYPLITAQPYDRDPAGSDAMEIPVERIPDVLVAIAHHLETDAIEEVLCRAEEGQQVLWIENTVKEAQDLYRKLAARASGMGMACGLLHSHYTKADRTASEDAWVTCFGKGGSESRALQGRILVGTQVLEQSLDIDADFLVTRIAPTDMLLQRLGRLWRHAETSRPLAARREAWILSPGLATAIVSPELAFGATAKIYAPYVLCRSLAVWQGMTHVRLPGQIRELIEATYDAQDESEHMAKHLHQVEAMRTRLERLALHGLSEGGTTQPEEKAQTRHSEVESAEVLLIRAYRHDLGKQGTWVTLLDNERLWVPHNGRSLKRKQWREISAALMQNTLKVADYLAPDTVSKTRINWLGDYFYLGKPEYEESVLLRVALVDESGAVTSLDNGAVNDSYRISYDPSVGYQTTKKKEQKYDD</sequence>
<feature type="domain" description="HD Cas3-type" evidence="12">
    <location>
        <begin position="34"/>
        <end position="208"/>
    </location>
</feature>
<keyword evidence="8" id="KW-0067">ATP-binding</keyword>
<proteinExistence type="inferred from homology"/>
<comment type="similarity">
    <text evidence="2">In the central section; belongs to the CRISPR-associated helicase Cas3 family.</text>
</comment>
<dbReference type="NCBIfam" id="TIGR01596">
    <property type="entry name" value="cas3_HD"/>
    <property type="match status" value="1"/>
</dbReference>
<evidence type="ECO:0000256" key="9">
    <source>
        <dbReference type="ARBA" id="ARBA00023118"/>
    </source>
</evidence>
<dbReference type="Proteomes" id="UP000198620">
    <property type="component" value="Unassembled WGS sequence"/>
</dbReference>
<keyword evidence="6" id="KW-0378">Hydrolase</keyword>
<dbReference type="PROSITE" id="PS51194">
    <property type="entry name" value="HELICASE_CTER"/>
    <property type="match status" value="1"/>
</dbReference>
<reference evidence="13 14" key="1">
    <citation type="submission" date="2016-10" db="EMBL/GenBank/DDBJ databases">
        <authorList>
            <person name="de Groot N.N."/>
        </authorList>
    </citation>
    <scope>NUCLEOTIDE SEQUENCE [LARGE SCALE GENOMIC DNA]</scope>
    <source>
        <strain evidence="13 14">Nv1</strain>
    </source>
</reference>
<accession>A0A1H7KH40</accession>
<dbReference type="InterPro" id="IPR014001">
    <property type="entry name" value="Helicase_ATP-bd"/>
</dbReference>
<dbReference type="InterPro" id="IPR054712">
    <property type="entry name" value="Cas3-like_dom"/>
</dbReference>
<feature type="domain" description="Helicase C-terminal" evidence="11">
    <location>
        <begin position="500"/>
        <end position="721"/>
    </location>
</feature>
<dbReference type="Gene3D" id="3.40.50.300">
    <property type="entry name" value="P-loop containing nucleotide triphosphate hydrolases"/>
    <property type="match status" value="2"/>
</dbReference>
<dbReference type="GO" id="GO:0016787">
    <property type="term" value="F:hydrolase activity"/>
    <property type="evidence" value="ECO:0007669"/>
    <property type="project" value="UniProtKB-KW"/>
</dbReference>
<dbReference type="PANTHER" id="PTHR47963:SF9">
    <property type="entry name" value="CRISPR-ASSOCIATED ENDONUCLEASE_HELICASE CAS3"/>
    <property type="match status" value="1"/>
</dbReference>
<evidence type="ECO:0000256" key="1">
    <source>
        <dbReference type="ARBA" id="ARBA00006847"/>
    </source>
</evidence>
<dbReference type="GO" id="GO:0005524">
    <property type="term" value="F:ATP binding"/>
    <property type="evidence" value="ECO:0007669"/>
    <property type="project" value="UniProtKB-KW"/>
</dbReference>
<evidence type="ECO:0000256" key="3">
    <source>
        <dbReference type="ARBA" id="ARBA00022722"/>
    </source>
</evidence>
<dbReference type="OrthoDB" id="9810236at2"/>
<evidence type="ECO:0000259" key="10">
    <source>
        <dbReference type="PROSITE" id="PS51192"/>
    </source>
</evidence>
<keyword evidence="13" id="KW-0255">Endonuclease</keyword>
<dbReference type="CDD" id="cd09641">
    <property type="entry name" value="Cas3''_I"/>
    <property type="match status" value="1"/>
</dbReference>
<dbReference type="SMART" id="SM00490">
    <property type="entry name" value="HELICc"/>
    <property type="match status" value="1"/>
</dbReference>
<name>A0A1H7KH40_9PROT</name>
<dbReference type="InterPro" id="IPR006474">
    <property type="entry name" value="Helicase_Cas3_CRISPR-ass_core"/>
</dbReference>
<dbReference type="InterPro" id="IPR006483">
    <property type="entry name" value="CRISPR-assoc_Cas3_HD"/>
</dbReference>
<evidence type="ECO:0000256" key="8">
    <source>
        <dbReference type="ARBA" id="ARBA00022840"/>
    </source>
</evidence>
<dbReference type="Pfam" id="PF18019">
    <property type="entry name" value="Cas3_HD"/>
    <property type="match status" value="1"/>
</dbReference>
<dbReference type="PANTHER" id="PTHR47963">
    <property type="entry name" value="DEAD-BOX ATP-DEPENDENT RNA HELICASE 47, MITOCHONDRIAL"/>
    <property type="match status" value="1"/>
</dbReference>
<protein>
    <submittedName>
        <fullName evidence="13">CRISPR-associated endonuclease/helicase Cas3</fullName>
    </submittedName>
</protein>
<keyword evidence="9" id="KW-0051">Antiviral defense</keyword>
<organism evidence="13 14">
    <name type="scientific">Nitrosovibrio tenuis</name>
    <dbReference type="NCBI Taxonomy" id="1233"/>
    <lineage>
        <taxon>Bacteria</taxon>
        <taxon>Pseudomonadati</taxon>
        <taxon>Pseudomonadota</taxon>
        <taxon>Betaproteobacteria</taxon>
        <taxon>Nitrosomonadales</taxon>
        <taxon>Nitrosomonadaceae</taxon>
        <taxon>Nitrosovibrio</taxon>
    </lineage>
</organism>